<dbReference type="Proteomes" id="UP000178372">
    <property type="component" value="Unassembled WGS sequence"/>
</dbReference>
<dbReference type="InterPro" id="IPR017853">
    <property type="entry name" value="GH"/>
</dbReference>
<dbReference type="Gene3D" id="3.20.20.80">
    <property type="entry name" value="Glycosidases"/>
    <property type="match status" value="1"/>
</dbReference>
<protein>
    <submittedName>
        <fullName evidence="1">Uncharacterized protein</fullName>
    </submittedName>
</protein>
<evidence type="ECO:0000313" key="2">
    <source>
        <dbReference type="Proteomes" id="UP000178372"/>
    </source>
</evidence>
<evidence type="ECO:0000313" key="1">
    <source>
        <dbReference type="EMBL" id="OGK15955.1"/>
    </source>
</evidence>
<gene>
    <name evidence="1" type="ORF">A2690_00685</name>
</gene>
<comment type="caution">
    <text evidence="1">The sequence shown here is derived from an EMBL/GenBank/DDBJ whole genome shotgun (WGS) entry which is preliminary data.</text>
</comment>
<dbReference type="AlphaFoldDB" id="A0A1F7GB00"/>
<accession>A0A1F7GB00</accession>
<sequence length="581" mass="65411">MQKIALWCAVLVFIINFFVTPKTEAALFEPNNKVGIGLAVPDENDIKDAANLVNGNGGEWGYTTLIIQDNDRDFSKWQGVCNKLRTARLIPIFRLATHLDGGSWVRPGNRDAIEWASFLNKLNCTTKDLYIVLFNEPNHAPEWGGLVDPKDYADTALFFAKTLKNTNSNFFVMLAGLDQAAPQRPPNYYDAGQFWKDVLAVQPYIFDHIDGLVSHCYPNPGFSASPHKRGRNSIGCYEWELSILSNLGISKELPVFITETGWHSNGGNLAENYRVAYEDLWLKDFRVRAVTPFILSYAGAPFEQFSWKRSEAIMKPNSTNTPFFDQYYTVSNIAKIKGNPPQNERVNVLSPLPATLIKNSSYSFQLWLRNQGQSIWHKPDGFSIDFVKKPISDYAFSALYNVEPNDSTIINLNLETDSQAGAKDLSIGLFKDGQLKTVLFPWIVKVMEPPPISVNLSVFPGRPYEGKATIQIFDSRNKLVYEAVDVSFVKGNGYISGVKGVTIGQQYRVVALVDFYLPRQASLIVEQKNEVTFEMLIPGDANHDGKFSVEDIFLMPTNKKLYRSFLPLLFRPALGSLFSRI</sequence>
<organism evidence="1 2">
    <name type="scientific">Candidatus Roizmanbacteria bacterium RIFCSPHIGHO2_01_FULL_39_12b</name>
    <dbReference type="NCBI Taxonomy" id="1802030"/>
    <lineage>
        <taxon>Bacteria</taxon>
        <taxon>Candidatus Roizmaniibacteriota</taxon>
    </lineage>
</organism>
<dbReference type="EMBL" id="MFZF01000022">
    <property type="protein sequence ID" value="OGK15955.1"/>
    <property type="molecule type" value="Genomic_DNA"/>
</dbReference>
<name>A0A1F7GB00_9BACT</name>
<dbReference type="SUPFAM" id="SSF51445">
    <property type="entry name" value="(Trans)glycosidases"/>
    <property type="match status" value="1"/>
</dbReference>
<reference evidence="1 2" key="1">
    <citation type="journal article" date="2016" name="Nat. Commun.">
        <title>Thousands of microbial genomes shed light on interconnected biogeochemical processes in an aquifer system.</title>
        <authorList>
            <person name="Anantharaman K."/>
            <person name="Brown C.T."/>
            <person name="Hug L.A."/>
            <person name="Sharon I."/>
            <person name="Castelle C.J."/>
            <person name="Probst A.J."/>
            <person name="Thomas B.C."/>
            <person name="Singh A."/>
            <person name="Wilkins M.J."/>
            <person name="Karaoz U."/>
            <person name="Brodie E.L."/>
            <person name="Williams K.H."/>
            <person name="Hubbard S.S."/>
            <person name="Banfield J.F."/>
        </authorList>
    </citation>
    <scope>NUCLEOTIDE SEQUENCE [LARGE SCALE GENOMIC DNA]</scope>
</reference>
<proteinExistence type="predicted"/>